<dbReference type="GO" id="GO:0008270">
    <property type="term" value="F:zinc ion binding"/>
    <property type="evidence" value="ECO:0007669"/>
    <property type="project" value="UniProtKB-KW"/>
</dbReference>
<evidence type="ECO:0000256" key="11">
    <source>
        <dbReference type="ARBA" id="ARBA00023306"/>
    </source>
</evidence>
<keyword evidence="4 12" id="KW-0863">Zinc-finger</keyword>
<keyword evidence="5" id="KW-0862">Zinc</keyword>
<comment type="similarity">
    <text evidence="2">Belongs to the THAP1 family.</text>
</comment>
<dbReference type="GO" id="GO:0043565">
    <property type="term" value="F:sequence-specific DNA binding"/>
    <property type="evidence" value="ECO:0007669"/>
    <property type="project" value="InterPro"/>
</dbReference>
<evidence type="ECO:0000256" key="9">
    <source>
        <dbReference type="ARBA" id="ARBA00023163"/>
    </source>
</evidence>
<dbReference type="OrthoDB" id="6380655at2759"/>
<organism evidence="14 15">
    <name type="scientific">Chionoecetes opilio</name>
    <name type="common">Atlantic snow crab</name>
    <name type="synonym">Cancer opilio</name>
    <dbReference type="NCBI Taxonomy" id="41210"/>
    <lineage>
        <taxon>Eukaryota</taxon>
        <taxon>Metazoa</taxon>
        <taxon>Ecdysozoa</taxon>
        <taxon>Arthropoda</taxon>
        <taxon>Crustacea</taxon>
        <taxon>Multicrustacea</taxon>
        <taxon>Malacostraca</taxon>
        <taxon>Eumalacostraca</taxon>
        <taxon>Eucarida</taxon>
        <taxon>Decapoda</taxon>
        <taxon>Pleocyemata</taxon>
        <taxon>Brachyura</taxon>
        <taxon>Eubrachyura</taxon>
        <taxon>Majoidea</taxon>
        <taxon>Majidae</taxon>
        <taxon>Chionoecetes</taxon>
    </lineage>
</organism>
<dbReference type="SUPFAM" id="SSF57716">
    <property type="entry name" value="Glucocorticoid receptor-like (DNA-binding domain)"/>
    <property type="match status" value="1"/>
</dbReference>
<feature type="domain" description="THAP-type" evidence="13">
    <location>
        <begin position="1"/>
        <end position="91"/>
    </location>
</feature>
<evidence type="ECO:0000256" key="10">
    <source>
        <dbReference type="ARBA" id="ARBA00023242"/>
    </source>
</evidence>
<evidence type="ECO:0000256" key="2">
    <source>
        <dbReference type="ARBA" id="ARBA00006177"/>
    </source>
</evidence>
<dbReference type="PANTHER" id="PTHR46600">
    <property type="entry name" value="THAP DOMAIN-CONTAINING"/>
    <property type="match status" value="1"/>
</dbReference>
<evidence type="ECO:0000313" key="15">
    <source>
        <dbReference type="Proteomes" id="UP000770661"/>
    </source>
</evidence>
<dbReference type="InterPro" id="IPR006612">
    <property type="entry name" value="THAP_Znf"/>
</dbReference>
<keyword evidence="15" id="KW-1185">Reference proteome</keyword>
<dbReference type="InterPro" id="IPR038441">
    <property type="entry name" value="THAP_Znf_sf"/>
</dbReference>
<dbReference type="InterPro" id="IPR026516">
    <property type="entry name" value="THAP1/10"/>
</dbReference>
<keyword evidence="3" id="KW-0479">Metal-binding</keyword>
<protein>
    <submittedName>
        <fullName evidence="14">Repressor of the inhibitor of the protein kinase</fullName>
    </submittedName>
</protein>
<evidence type="ECO:0000313" key="14">
    <source>
        <dbReference type="EMBL" id="KAG0695200.1"/>
    </source>
</evidence>
<keyword evidence="10" id="KW-0539">Nucleus</keyword>
<keyword evidence="11" id="KW-0131">Cell cycle</keyword>
<dbReference type="PROSITE" id="PS50950">
    <property type="entry name" value="ZF_THAP"/>
    <property type="match status" value="1"/>
</dbReference>
<keyword evidence="8 12" id="KW-0238">DNA-binding</keyword>
<evidence type="ECO:0000256" key="1">
    <source>
        <dbReference type="ARBA" id="ARBA00004642"/>
    </source>
</evidence>
<evidence type="ECO:0000256" key="3">
    <source>
        <dbReference type="ARBA" id="ARBA00022723"/>
    </source>
</evidence>
<accession>A0A8J8WEA7</accession>
<dbReference type="Gene3D" id="6.20.210.20">
    <property type="entry name" value="THAP domain"/>
    <property type="match status" value="1"/>
</dbReference>
<evidence type="ECO:0000256" key="8">
    <source>
        <dbReference type="ARBA" id="ARBA00023125"/>
    </source>
</evidence>
<comment type="subcellular location">
    <subcellularLocation>
        <location evidence="1">Nucleus</location>
        <location evidence="1">Nucleoplasm</location>
    </subcellularLocation>
</comment>
<dbReference type="Proteomes" id="UP000770661">
    <property type="component" value="Unassembled WGS sequence"/>
</dbReference>
<name>A0A8J8WEA7_CHIOP</name>
<evidence type="ECO:0000256" key="6">
    <source>
        <dbReference type="ARBA" id="ARBA00023015"/>
    </source>
</evidence>
<evidence type="ECO:0000259" key="13">
    <source>
        <dbReference type="PROSITE" id="PS50950"/>
    </source>
</evidence>
<dbReference type="SMART" id="SM00692">
    <property type="entry name" value="DM3"/>
    <property type="match status" value="1"/>
</dbReference>
<reference evidence="14" key="1">
    <citation type="submission" date="2020-07" db="EMBL/GenBank/DDBJ databases">
        <title>The High-quality genome of the commercially important snow crab, Chionoecetes opilio.</title>
        <authorList>
            <person name="Jeong J.-H."/>
            <person name="Ryu S."/>
        </authorList>
    </citation>
    <scope>NUCLEOTIDE SEQUENCE</scope>
    <source>
        <strain evidence="14">MADBK_172401_WGS</strain>
        <tissue evidence="14">Digestive gland</tissue>
    </source>
</reference>
<dbReference type="EMBL" id="JACEEZ010026043">
    <property type="protein sequence ID" value="KAG0695200.1"/>
    <property type="molecule type" value="Genomic_DNA"/>
</dbReference>
<sequence>MPNICAVLGCTAHFRQRETNLGLHRIPKDPGLRKKWIQACGAIGVNQNARVCSLHFKTTDYEKITRRYDLLQIPVPKSLRQLKASVVPTLLLPTIQGNGVELDVSTSAAPPLSHVEVKG</sequence>
<evidence type="ECO:0000256" key="7">
    <source>
        <dbReference type="ARBA" id="ARBA00023054"/>
    </source>
</evidence>
<evidence type="ECO:0000256" key="12">
    <source>
        <dbReference type="PROSITE-ProRule" id="PRU00309"/>
    </source>
</evidence>
<comment type="caution">
    <text evidence="14">The sequence shown here is derived from an EMBL/GenBank/DDBJ whole genome shotgun (WGS) entry which is preliminary data.</text>
</comment>
<dbReference type="PANTHER" id="PTHR46600:SF1">
    <property type="entry name" value="THAP DOMAIN-CONTAINING PROTEIN 1"/>
    <property type="match status" value="1"/>
</dbReference>
<gene>
    <name evidence="14" type="primary">THAP12_1</name>
    <name evidence="14" type="ORF">GWK47_027002</name>
</gene>
<dbReference type="AlphaFoldDB" id="A0A8J8WEA7"/>
<dbReference type="Pfam" id="PF05485">
    <property type="entry name" value="THAP"/>
    <property type="match status" value="1"/>
</dbReference>
<evidence type="ECO:0000256" key="5">
    <source>
        <dbReference type="ARBA" id="ARBA00022833"/>
    </source>
</evidence>
<evidence type="ECO:0000256" key="4">
    <source>
        <dbReference type="ARBA" id="ARBA00022771"/>
    </source>
</evidence>
<proteinExistence type="inferred from homology"/>
<dbReference type="GO" id="GO:0005654">
    <property type="term" value="C:nucleoplasm"/>
    <property type="evidence" value="ECO:0007669"/>
    <property type="project" value="UniProtKB-SubCell"/>
</dbReference>
<keyword evidence="6" id="KW-0805">Transcription regulation</keyword>
<dbReference type="SMART" id="SM00980">
    <property type="entry name" value="THAP"/>
    <property type="match status" value="1"/>
</dbReference>
<keyword evidence="7" id="KW-0175">Coiled coil</keyword>
<keyword evidence="9" id="KW-0804">Transcription</keyword>